<evidence type="ECO:0000313" key="3">
    <source>
        <dbReference type="EMBL" id="NJP39256.1"/>
    </source>
</evidence>
<keyword evidence="1" id="KW-0238">DNA-binding</keyword>
<name>A0A969PVR3_9BACI</name>
<evidence type="ECO:0000259" key="2">
    <source>
        <dbReference type="PROSITE" id="PS50943"/>
    </source>
</evidence>
<proteinExistence type="predicted"/>
<feature type="domain" description="HTH cro/C1-type" evidence="2">
    <location>
        <begin position="5"/>
        <end position="59"/>
    </location>
</feature>
<organism evidence="3 4">
    <name type="scientific">Alkalicoccus luteus</name>
    <dbReference type="NCBI Taxonomy" id="1237094"/>
    <lineage>
        <taxon>Bacteria</taxon>
        <taxon>Bacillati</taxon>
        <taxon>Bacillota</taxon>
        <taxon>Bacilli</taxon>
        <taxon>Bacillales</taxon>
        <taxon>Bacillaceae</taxon>
        <taxon>Alkalicoccus</taxon>
    </lineage>
</organism>
<accession>A0A969PVR3</accession>
<evidence type="ECO:0000313" key="4">
    <source>
        <dbReference type="Proteomes" id="UP000752012"/>
    </source>
</evidence>
<dbReference type="PANTHER" id="PTHR46558:SF4">
    <property type="entry name" value="DNA-BIDING PHAGE PROTEIN"/>
    <property type="match status" value="1"/>
</dbReference>
<reference evidence="3 4" key="1">
    <citation type="submission" date="2020-03" db="EMBL/GenBank/DDBJ databases">
        <title>Assessment of the enzymatic potential of alkaline-tolerant lipase obtained from Bacillus luteus H11 (technogenic soil) for the bioremediation of saline soils contaminated with petroleum substances.</title>
        <authorList>
            <person name="Kalwasinska A."/>
        </authorList>
    </citation>
    <scope>NUCLEOTIDE SEQUENCE [LARGE SCALE GENOMIC DNA]</scope>
    <source>
        <strain evidence="3 4">H11</strain>
    </source>
</reference>
<dbReference type="RefSeq" id="WP_168009510.1">
    <property type="nucleotide sequence ID" value="NZ_JAATHJ010000044.1"/>
</dbReference>
<dbReference type="EMBL" id="JAATHJ010000044">
    <property type="protein sequence ID" value="NJP39256.1"/>
    <property type="molecule type" value="Genomic_DNA"/>
</dbReference>
<dbReference type="SUPFAM" id="SSF47413">
    <property type="entry name" value="lambda repressor-like DNA-binding domains"/>
    <property type="match status" value="1"/>
</dbReference>
<protein>
    <submittedName>
        <fullName evidence="3">Helix-turn-helix transcriptional regulator</fullName>
    </submittedName>
</protein>
<dbReference type="InterPro" id="IPR001387">
    <property type="entry name" value="Cro/C1-type_HTH"/>
</dbReference>
<dbReference type="PROSITE" id="PS50943">
    <property type="entry name" value="HTH_CROC1"/>
    <property type="match status" value="1"/>
</dbReference>
<comment type="caution">
    <text evidence="3">The sequence shown here is derived from an EMBL/GenBank/DDBJ whole genome shotgun (WGS) entry which is preliminary data.</text>
</comment>
<evidence type="ECO:0000256" key="1">
    <source>
        <dbReference type="ARBA" id="ARBA00023125"/>
    </source>
</evidence>
<dbReference type="AlphaFoldDB" id="A0A969PVR3"/>
<dbReference type="PANTHER" id="PTHR46558">
    <property type="entry name" value="TRACRIPTIONAL REGULATORY PROTEIN-RELATED-RELATED"/>
    <property type="match status" value="1"/>
</dbReference>
<gene>
    <name evidence="3" type="ORF">HCN83_16925</name>
</gene>
<dbReference type="Proteomes" id="UP000752012">
    <property type="component" value="Unassembled WGS sequence"/>
</dbReference>
<dbReference type="GO" id="GO:0003677">
    <property type="term" value="F:DNA binding"/>
    <property type="evidence" value="ECO:0007669"/>
    <property type="project" value="UniProtKB-KW"/>
</dbReference>
<dbReference type="InterPro" id="IPR010982">
    <property type="entry name" value="Lambda_DNA-bd_dom_sf"/>
</dbReference>
<keyword evidence="4" id="KW-1185">Reference proteome</keyword>
<dbReference type="CDD" id="cd00093">
    <property type="entry name" value="HTH_XRE"/>
    <property type="match status" value="1"/>
</dbReference>
<dbReference type="Pfam" id="PF01381">
    <property type="entry name" value="HTH_3"/>
    <property type="match status" value="1"/>
</dbReference>
<dbReference type="Gene3D" id="1.10.260.40">
    <property type="entry name" value="lambda repressor-like DNA-binding domains"/>
    <property type="match status" value="1"/>
</dbReference>
<dbReference type="SMART" id="SM00530">
    <property type="entry name" value="HTH_XRE"/>
    <property type="match status" value="1"/>
</dbReference>
<sequence>MKNRIKVYRAMHDITQAELAKQVNVSRQTIVSIEKERHSLSLELAYRIANYFQADITDVFPNPGNDDLEDKNGSFFSAF</sequence>